<keyword evidence="2" id="KW-1185">Reference proteome</keyword>
<proteinExistence type="predicted"/>
<accession>A0A9W6ZBC0</accession>
<organism evidence="1 2">
    <name type="scientific">Triparma retinervis</name>
    <dbReference type="NCBI Taxonomy" id="2557542"/>
    <lineage>
        <taxon>Eukaryota</taxon>
        <taxon>Sar</taxon>
        <taxon>Stramenopiles</taxon>
        <taxon>Ochrophyta</taxon>
        <taxon>Bolidophyceae</taxon>
        <taxon>Parmales</taxon>
        <taxon>Triparmaceae</taxon>
        <taxon>Triparma</taxon>
    </lineage>
</organism>
<dbReference type="Proteomes" id="UP001165082">
    <property type="component" value="Unassembled WGS sequence"/>
</dbReference>
<sequence length="112" mass="12747">MDLKSFAEEQLQAGRKVYIGLAGNSKCSSIDGEIEQDRKRMIKLEKMSEKVAERYCILRTLDEEPGHCRARLAETWLIRELGLHRLINDRHGGAGRHPIFQDLGAVFVLVGR</sequence>
<evidence type="ECO:0000313" key="2">
    <source>
        <dbReference type="Proteomes" id="UP001165082"/>
    </source>
</evidence>
<protein>
    <submittedName>
        <fullName evidence="1">Uncharacterized protein</fullName>
    </submittedName>
</protein>
<reference evidence="1" key="1">
    <citation type="submission" date="2022-07" db="EMBL/GenBank/DDBJ databases">
        <title>Genome analysis of Parmales, a sister group of diatoms, reveals the evolutionary specialization of diatoms from phago-mixotrophs to photoautotrophs.</title>
        <authorList>
            <person name="Ban H."/>
            <person name="Sato S."/>
            <person name="Yoshikawa S."/>
            <person name="Kazumasa Y."/>
            <person name="Nakamura Y."/>
            <person name="Ichinomiya M."/>
            <person name="Saitoh K."/>
            <person name="Sato N."/>
            <person name="Blanc-Mathieu R."/>
            <person name="Endo H."/>
            <person name="Kuwata A."/>
            <person name="Ogata H."/>
        </authorList>
    </citation>
    <scope>NUCLEOTIDE SEQUENCE</scope>
</reference>
<evidence type="ECO:0000313" key="1">
    <source>
        <dbReference type="EMBL" id="GMH47325.1"/>
    </source>
</evidence>
<dbReference type="EMBL" id="BRXZ01003106">
    <property type="protein sequence ID" value="GMH47325.1"/>
    <property type="molecule type" value="Genomic_DNA"/>
</dbReference>
<dbReference type="AlphaFoldDB" id="A0A9W6ZBC0"/>
<comment type="caution">
    <text evidence="1">The sequence shown here is derived from an EMBL/GenBank/DDBJ whole genome shotgun (WGS) entry which is preliminary data.</text>
</comment>
<gene>
    <name evidence="1" type="ORF">TrRE_jg7176</name>
</gene>
<name>A0A9W6ZBC0_9STRA</name>
<dbReference type="OrthoDB" id="10371333at2759"/>